<protein>
    <recommendedName>
        <fullName evidence="6">Peptidase S1 domain-containing protein</fullName>
    </recommendedName>
</protein>
<gene>
    <name evidence="7" type="ORF">HCN44_007114</name>
</gene>
<name>A0A835CMU1_APHGI</name>
<feature type="region of interest" description="Disordered" evidence="5">
    <location>
        <begin position="359"/>
        <end position="381"/>
    </location>
</feature>
<dbReference type="InterPro" id="IPR018114">
    <property type="entry name" value="TRYPSIN_HIS"/>
</dbReference>
<keyword evidence="2" id="KW-0378">Hydrolase</keyword>
<dbReference type="SUPFAM" id="SSF50494">
    <property type="entry name" value="Trypsin-like serine proteases"/>
    <property type="match status" value="1"/>
</dbReference>
<dbReference type="Proteomes" id="UP000639338">
    <property type="component" value="Unassembled WGS sequence"/>
</dbReference>
<evidence type="ECO:0000259" key="6">
    <source>
        <dbReference type="PROSITE" id="PS50240"/>
    </source>
</evidence>
<feature type="region of interest" description="Disordered" evidence="5">
    <location>
        <begin position="1"/>
        <end position="28"/>
    </location>
</feature>
<feature type="compositionally biased region" description="Low complexity" evidence="5">
    <location>
        <begin position="661"/>
        <end position="670"/>
    </location>
</feature>
<dbReference type="Pfam" id="PF00089">
    <property type="entry name" value="Trypsin"/>
    <property type="match status" value="1"/>
</dbReference>
<evidence type="ECO:0000313" key="8">
    <source>
        <dbReference type="Proteomes" id="UP000639338"/>
    </source>
</evidence>
<evidence type="ECO:0000256" key="2">
    <source>
        <dbReference type="ARBA" id="ARBA00022801"/>
    </source>
</evidence>
<dbReference type="PANTHER" id="PTHR24276">
    <property type="entry name" value="POLYSERASE-RELATED"/>
    <property type="match status" value="1"/>
</dbReference>
<dbReference type="PROSITE" id="PS00134">
    <property type="entry name" value="TRYPSIN_HIS"/>
    <property type="match status" value="1"/>
</dbReference>
<dbReference type="CDD" id="cd00190">
    <property type="entry name" value="Tryp_SPc"/>
    <property type="match status" value="1"/>
</dbReference>
<evidence type="ECO:0000313" key="7">
    <source>
        <dbReference type="EMBL" id="KAF7988804.1"/>
    </source>
</evidence>
<dbReference type="EMBL" id="JACMRX010000005">
    <property type="protein sequence ID" value="KAF7988804.1"/>
    <property type="molecule type" value="Genomic_DNA"/>
</dbReference>
<feature type="region of interest" description="Disordered" evidence="5">
    <location>
        <begin position="658"/>
        <end position="678"/>
    </location>
</feature>
<reference evidence="7 8" key="1">
    <citation type="submission" date="2020-08" db="EMBL/GenBank/DDBJ databases">
        <title>Aphidius gifuensis genome sequencing and assembly.</title>
        <authorList>
            <person name="Du Z."/>
        </authorList>
    </citation>
    <scope>NUCLEOTIDE SEQUENCE [LARGE SCALE GENOMIC DNA]</scope>
    <source>
        <strain evidence="7">YNYX2018</strain>
        <tissue evidence="7">Adults</tissue>
    </source>
</reference>
<keyword evidence="4" id="KW-1015">Disulfide bond</keyword>
<dbReference type="PROSITE" id="PS50240">
    <property type="entry name" value="TRYPSIN_DOM"/>
    <property type="match status" value="1"/>
</dbReference>
<dbReference type="PANTHER" id="PTHR24276:SF98">
    <property type="entry name" value="FI18310P1-RELATED"/>
    <property type="match status" value="1"/>
</dbReference>
<dbReference type="GO" id="GO:0004252">
    <property type="term" value="F:serine-type endopeptidase activity"/>
    <property type="evidence" value="ECO:0007669"/>
    <property type="project" value="InterPro"/>
</dbReference>
<feature type="compositionally biased region" description="Polar residues" evidence="5">
    <location>
        <begin position="364"/>
        <end position="374"/>
    </location>
</feature>
<keyword evidence="8" id="KW-1185">Reference proteome</keyword>
<dbReference type="InterPro" id="IPR043504">
    <property type="entry name" value="Peptidase_S1_PA_chymotrypsin"/>
</dbReference>
<feature type="domain" description="Peptidase S1" evidence="6">
    <location>
        <begin position="897"/>
        <end position="1099"/>
    </location>
</feature>
<feature type="compositionally biased region" description="Polar residues" evidence="5">
    <location>
        <begin position="1"/>
        <end position="16"/>
    </location>
</feature>
<keyword evidence="3" id="KW-0720">Serine protease</keyword>
<dbReference type="AlphaFoldDB" id="A0A835CMU1"/>
<dbReference type="GO" id="GO:0006508">
    <property type="term" value="P:proteolysis"/>
    <property type="evidence" value="ECO:0007669"/>
    <property type="project" value="UniProtKB-KW"/>
</dbReference>
<evidence type="ECO:0000256" key="4">
    <source>
        <dbReference type="ARBA" id="ARBA00023157"/>
    </source>
</evidence>
<dbReference type="InterPro" id="IPR009003">
    <property type="entry name" value="Peptidase_S1_PA"/>
</dbReference>
<evidence type="ECO:0000256" key="3">
    <source>
        <dbReference type="ARBA" id="ARBA00022825"/>
    </source>
</evidence>
<keyword evidence="1" id="KW-0645">Protease</keyword>
<accession>A0A835CMU1</accession>
<organism evidence="7 8">
    <name type="scientific">Aphidius gifuensis</name>
    <name type="common">Parasitoid wasp</name>
    <dbReference type="NCBI Taxonomy" id="684658"/>
    <lineage>
        <taxon>Eukaryota</taxon>
        <taxon>Metazoa</taxon>
        <taxon>Ecdysozoa</taxon>
        <taxon>Arthropoda</taxon>
        <taxon>Hexapoda</taxon>
        <taxon>Insecta</taxon>
        <taxon>Pterygota</taxon>
        <taxon>Neoptera</taxon>
        <taxon>Endopterygota</taxon>
        <taxon>Hymenoptera</taxon>
        <taxon>Apocrita</taxon>
        <taxon>Ichneumonoidea</taxon>
        <taxon>Braconidae</taxon>
        <taxon>Aphidiinae</taxon>
        <taxon>Aphidius</taxon>
    </lineage>
</organism>
<evidence type="ECO:0000256" key="1">
    <source>
        <dbReference type="ARBA" id="ARBA00022670"/>
    </source>
</evidence>
<dbReference type="Gene3D" id="2.40.10.10">
    <property type="entry name" value="Trypsin-like serine proteases"/>
    <property type="match status" value="2"/>
</dbReference>
<comment type="caution">
    <text evidence="7">The sequence shown here is derived from an EMBL/GenBank/DDBJ whole genome shotgun (WGS) entry which is preliminary data.</text>
</comment>
<dbReference type="InterPro" id="IPR001254">
    <property type="entry name" value="Trypsin_dom"/>
</dbReference>
<proteinExistence type="predicted"/>
<dbReference type="InterPro" id="IPR050430">
    <property type="entry name" value="Peptidase_S1"/>
</dbReference>
<dbReference type="SMART" id="SM00020">
    <property type="entry name" value="Tryp_SPc"/>
    <property type="match status" value="1"/>
</dbReference>
<sequence>MEEQSQNGTINESTHNVPEEIDEQIPSCSTNLDNPGYPGFIEAIRQAKRKKKSHDVSFQQHDIHLNEWWNYCLIEKKDPLETNLSVFIGYLEKKKNAGASLDDLKSIVSSVYLISSDMMADQIRTFSFIFLEYAKYLFVNTNSYPTPELLCQNKPKISSDDDSGTGVSDNNRIVPITETIDDQQIDVHANNPPTEMLTLDGIQCTIEPVQQICTSHEQNYQLLMSEVDNNVNGKQYITYTTQQSSDTPVLQQQVSIEGQFQQGSLDRSQKVYYNKAEDNTVVPAEEYQTTKEVIKNIQLINVPTNNTKQLTMKNPPTQSIPLKKRIKHVVDDDDEPGSSYKKYLTTLIPVTIQKQKKALQQQQSTLPSANNVAPSTAAEDLSDTSIHSDNLSDKIRLINKTKIYAYVQKAIDNPQTVIVQDQVEGNVVKMLVVMPDDEQKLITFDIPKEKCTLNDLLEQVGILFNETTTVTLVKDTILKINYIVEISIVNSTETSDVNDELSNDDNELSDEKCLQDDDDNNIHATSTVNIEEPKYIDGKLAVCVKCGLPSIDFNRCYHCQKKIQNNPKTVSHTFQLAQKKDMMVSIDNYYKNVKVNNDIKNNSTKLNLHTTSIDPNNSSSNLNKKQPTIGNTNSNDINENMTIYPAKESIKKSNCVKLSSNNQDTNANNQKNRKSNDGIYKFIDNNSTQVSTIISIEKPKYIDGKLAVCDNCGSSSIDFNRCYYCKKKIKINTKTKLDKSQPSQKKTMIYKIDKFYKKLSNNDTGDVENELSKDGSVFPDKKYLQAADDDLFNNDKENTRQNQKVQSVLMCHTVQIGSYKYTPQYRVIINTSGLILSVPLLEDKTKIVEVRVKHRHIVKVLIHSGNPVSKLFFYTNTKSASKIRKILVGYAKPPKKISSGIEVLKNEIPYIVSLQNKSGHLCAGVIIDPLFILTAAHCVLEFEIETQKKIPRKDLVILSNTKNQEDQSSGEIYHPIIALYPSSYHFTLRDDIGLIALDRPMKFGKHQNRIEMADDNFVVPSEAPVTITGWGRKNKNTPYLKNLHILKTNLYNGDSGGPVVHKDKLVGIISSGFDDNCNQYPEVLTRVSYFQNWIESSMNFYRDILSKEDIDFTIDYDGSYILQPIDLP</sequence>
<feature type="region of interest" description="Disordered" evidence="5">
    <location>
        <begin position="609"/>
        <end position="637"/>
    </location>
</feature>
<evidence type="ECO:0000256" key="5">
    <source>
        <dbReference type="SAM" id="MobiDB-lite"/>
    </source>
</evidence>